<keyword evidence="1" id="KW-0663">Pyridoxal phosphate</keyword>
<dbReference type="PANTHER" id="PTHR43092">
    <property type="entry name" value="L-CYSTEINE DESULFHYDRASE"/>
    <property type="match status" value="1"/>
</dbReference>
<dbReference type="AlphaFoldDB" id="A0AAV8ZZ76"/>
<accession>A0AAV8ZZ76</accession>
<evidence type="ECO:0000313" key="2">
    <source>
        <dbReference type="EMBL" id="KAK1257194.1"/>
    </source>
</evidence>
<protein>
    <submittedName>
        <fullName evidence="2">Uncharacterized protein</fullName>
    </submittedName>
</protein>
<dbReference type="PANTHER" id="PTHR43092:SF2">
    <property type="entry name" value="HERCYNYLCYSTEINE SULFOXIDE LYASE"/>
    <property type="match status" value="1"/>
</dbReference>
<dbReference type="EMBL" id="JAUJYN010000056">
    <property type="protein sequence ID" value="KAK1257194.1"/>
    <property type="molecule type" value="Genomic_DNA"/>
</dbReference>
<evidence type="ECO:0000256" key="1">
    <source>
        <dbReference type="ARBA" id="ARBA00022898"/>
    </source>
</evidence>
<organism evidence="2 3">
    <name type="scientific">Acorus gramineus</name>
    <name type="common">Dwarf sweet flag</name>
    <dbReference type="NCBI Taxonomy" id="55184"/>
    <lineage>
        <taxon>Eukaryota</taxon>
        <taxon>Viridiplantae</taxon>
        <taxon>Streptophyta</taxon>
        <taxon>Embryophyta</taxon>
        <taxon>Tracheophyta</taxon>
        <taxon>Spermatophyta</taxon>
        <taxon>Magnoliopsida</taxon>
        <taxon>Liliopsida</taxon>
        <taxon>Acoraceae</taxon>
        <taxon>Acorus</taxon>
    </lineage>
</organism>
<keyword evidence="3" id="KW-1185">Reference proteome</keyword>
<gene>
    <name evidence="2" type="ORF">QJS04_geneDACA014721</name>
</gene>
<reference evidence="2" key="2">
    <citation type="submission" date="2023-06" db="EMBL/GenBank/DDBJ databases">
        <authorList>
            <person name="Ma L."/>
            <person name="Liu K.-W."/>
            <person name="Li Z."/>
            <person name="Hsiao Y.-Y."/>
            <person name="Qi Y."/>
            <person name="Fu T."/>
            <person name="Tang G."/>
            <person name="Zhang D."/>
            <person name="Sun W.-H."/>
            <person name="Liu D.-K."/>
            <person name="Li Y."/>
            <person name="Chen G.-Z."/>
            <person name="Liu X.-D."/>
            <person name="Liao X.-Y."/>
            <person name="Jiang Y.-T."/>
            <person name="Yu X."/>
            <person name="Hao Y."/>
            <person name="Huang J."/>
            <person name="Zhao X.-W."/>
            <person name="Ke S."/>
            <person name="Chen Y.-Y."/>
            <person name="Wu W.-L."/>
            <person name="Hsu J.-L."/>
            <person name="Lin Y.-F."/>
            <person name="Huang M.-D."/>
            <person name="Li C.-Y."/>
            <person name="Huang L."/>
            <person name="Wang Z.-W."/>
            <person name="Zhao X."/>
            <person name="Zhong W.-Y."/>
            <person name="Peng D.-H."/>
            <person name="Ahmad S."/>
            <person name="Lan S."/>
            <person name="Zhang J.-S."/>
            <person name="Tsai W.-C."/>
            <person name="Van De Peer Y."/>
            <person name="Liu Z.-J."/>
        </authorList>
    </citation>
    <scope>NUCLEOTIDE SEQUENCE</scope>
    <source>
        <strain evidence="2">SCP</strain>
        <tissue evidence="2">Leaves</tissue>
    </source>
</reference>
<evidence type="ECO:0000313" key="3">
    <source>
        <dbReference type="Proteomes" id="UP001179952"/>
    </source>
</evidence>
<proteinExistence type="predicted"/>
<comment type="caution">
    <text evidence="2">The sequence shown here is derived from an EMBL/GenBank/DDBJ whole genome shotgun (WGS) entry which is preliminary data.</text>
</comment>
<reference evidence="2" key="1">
    <citation type="journal article" date="2023" name="Nat. Commun.">
        <title>Diploid and tetraploid genomes of Acorus and the evolution of monocots.</title>
        <authorList>
            <person name="Ma L."/>
            <person name="Liu K.W."/>
            <person name="Li Z."/>
            <person name="Hsiao Y.Y."/>
            <person name="Qi Y."/>
            <person name="Fu T."/>
            <person name="Tang G.D."/>
            <person name="Zhang D."/>
            <person name="Sun W.H."/>
            <person name="Liu D.K."/>
            <person name="Li Y."/>
            <person name="Chen G.Z."/>
            <person name="Liu X.D."/>
            <person name="Liao X.Y."/>
            <person name="Jiang Y.T."/>
            <person name="Yu X."/>
            <person name="Hao Y."/>
            <person name="Huang J."/>
            <person name="Zhao X.W."/>
            <person name="Ke S."/>
            <person name="Chen Y.Y."/>
            <person name="Wu W.L."/>
            <person name="Hsu J.L."/>
            <person name="Lin Y.F."/>
            <person name="Huang M.D."/>
            <person name="Li C.Y."/>
            <person name="Huang L."/>
            <person name="Wang Z.W."/>
            <person name="Zhao X."/>
            <person name="Zhong W.Y."/>
            <person name="Peng D.H."/>
            <person name="Ahmad S."/>
            <person name="Lan S."/>
            <person name="Zhang J.S."/>
            <person name="Tsai W.C."/>
            <person name="Van de Peer Y."/>
            <person name="Liu Z.J."/>
        </authorList>
    </citation>
    <scope>NUCLEOTIDE SEQUENCE</scope>
    <source>
        <strain evidence="2">SCP</strain>
    </source>
</reference>
<dbReference type="Proteomes" id="UP001179952">
    <property type="component" value="Unassembled WGS sequence"/>
</dbReference>
<sequence length="179" mass="19339">MKCLTTNHTQSRTYTDDVEEVSIVDNTTTAAAIVLQQSSWGFSEDRFDHGNAGVMLHCAYVKKSIHTSSAEVMSKFKEALNKGRSNGRKVRLAVINHITLMPCVVVPMKELVRICLQAIVVPLSSLCTAGHSRSRIAAIPANHITEWHGEDLTGVGVEGTTSRLLIVGVLTAGVNGRGE</sequence>
<name>A0AAV8ZZ76_ACOGR</name>